<dbReference type="OrthoDB" id="10252587at2759"/>
<dbReference type="InterPro" id="IPR005339">
    <property type="entry name" value="GINS_Psf1"/>
</dbReference>
<evidence type="ECO:0000313" key="2">
    <source>
        <dbReference type="EMBL" id="EEQ82045.1"/>
    </source>
</evidence>
<dbReference type="STRING" id="578460.C4V9Q4"/>
<keyword evidence="1" id="KW-0235">DNA replication</keyword>
<dbReference type="HOGENOM" id="CLU_105494_0_0_1"/>
<dbReference type="AlphaFoldDB" id="C4V9Q4"/>
<dbReference type="PANTHER" id="PTHR12914">
    <property type="entry name" value="PARTNER OF SLD5"/>
    <property type="match status" value="1"/>
</dbReference>
<reference evidence="3" key="1">
    <citation type="journal article" date="2009" name="PLoS Pathog.">
        <title>Genomic analyses of the microsporidian Nosema ceranae, an emergent pathogen of honey bees.</title>
        <authorList>
            <person name="Cornman R.S."/>
            <person name="Chen Y.P."/>
            <person name="Schatz M.C."/>
            <person name="Street C."/>
            <person name="Zhao Y."/>
            <person name="Desany B."/>
            <person name="Egholm M."/>
            <person name="Hutchison S."/>
            <person name="Pettis J.S."/>
            <person name="Lipkin W.I."/>
            <person name="Evans J.D."/>
        </authorList>
    </citation>
    <scope>NUCLEOTIDE SEQUENCE [LARGE SCALE GENOMIC DNA]</scope>
    <source>
        <strain evidence="3">BRL01</strain>
    </source>
</reference>
<comment type="function">
    <text evidence="1">Required for correct functioning of the GINS complex, a complex that plays an essential role in the initiation of DNA replication, and progression of DNA replication forks. GINS complex seems to bind preferentially to single-stranded DNA.</text>
</comment>
<dbReference type="GO" id="GO:0000811">
    <property type="term" value="C:GINS complex"/>
    <property type="evidence" value="ECO:0007669"/>
    <property type="project" value="UniProtKB-UniRule"/>
</dbReference>
<dbReference type="OMA" id="DERNRWI"/>
<proteinExistence type="inferred from homology"/>
<dbReference type="Proteomes" id="UP000009082">
    <property type="component" value="Unassembled WGS sequence"/>
</dbReference>
<evidence type="ECO:0000256" key="1">
    <source>
        <dbReference type="RuleBase" id="RU368085"/>
    </source>
</evidence>
<accession>C4V9Q4</accession>
<dbReference type="KEGG" id="nce:NCER_101311"/>
<gene>
    <name evidence="2" type="ORF">NCER_101311</name>
</gene>
<comment type="similarity">
    <text evidence="1">Belongs to the GINS1/PSF1 family.</text>
</comment>
<dbReference type="GO" id="GO:1902983">
    <property type="term" value="P:DNA strand elongation involved in mitotic DNA replication"/>
    <property type="evidence" value="ECO:0007669"/>
    <property type="project" value="TreeGrafter"/>
</dbReference>
<sequence length="180" mass="21545">MVYTLKMLNDKNGMLLLEECNNLKKFNKVLVQDLEQQMVFVDELMEEIKTAGVLTEETSLNYAFLNFYKKRCENIINVYFYRRFLMTDETNLDLLNDDERNRWIDLKNAQLDYFSKFPKISFERTNHPPEALYVQVICLKDSGIIYDEEEIVELIKGRIYFLKRKSIEHLLLESALEIFN</sequence>
<comment type="subcellular location">
    <subcellularLocation>
        <location evidence="1">Nucleus</location>
    </subcellularLocation>
</comment>
<protein>
    <recommendedName>
        <fullName evidence="1">DNA replication complex GINS protein PSF1</fullName>
    </recommendedName>
</protein>
<keyword evidence="1" id="KW-0539">Nucleus</keyword>
<name>C4V9Q4_VAIC1</name>
<comment type="subunit">
    <text evidence="1">Component of the GINS complex.</text>
</comment>
<dbReference type="EMBL" id="ACOL01000126">
    <property type="protein sequence ID" value="EEQ82045.1"/>
    <property type="molecule type" value="Genomic_DNA"/>
</dbReference>
<dbReference type="VEuPathDB" id="MicrosporidiaDB:NCER_101311"/>
<organism evidence="3">
    <name type="scientific">Vairimorpha ceranae (strain BRL01)</name>
    <name type="common">Microsporidian parasite</name>
    <name type="synonym">Nosema ceranae</name>
    <dbReference type="NCBI Taxonomy" id="578460"/>
    <lineage>
        <taxon>Eukaryota</taxon>
        <taxon>Fungi</taxon>
        <taxon>Fungi incertae sedis</taxon>
        <taxon>Microsporidia</taxon>
        <taxon>Nosematidae</taxon>
        <taxon>Vairimorpha</taxon>
    </lineage>
</organism>
<dbReference type="PANTHER" id="PTHR12914:SF2">
    <property type="entry name" value="DNA REPLICATION COMPLEX GINS PROTEIN PSF1"/>
    <property type="match status" value="1"/>
</dbReference>
<evidence type="ECO:0000313" key="3">
    <source>
        <dbReference type="Proteomes" id="UP000009082"/>
    </source>
</evidence>
<dbReference type="InParanoid" id="C4V9Q4"/>